<sequence length="415" mass="45430">MASSSLALSSPAGGSTNSHNRNNKRAKTKHYYTEMQASLSPGNNSTDGAAATPAAGKLEELKQREAELSKLLASVRREKLSAIRARPLTIGVMGFGRFGQFIARTFSKYGRIVVTSRSDYTDIANGMGVKYVPLSNLDAFLAEDLDVIVVATSILSFKSTIQSLVPHLEKQLLAKAGKGDSAIVKGPLIVDVLSVKEHARQVMLDLLPPECDILCTHPMFGPDSGKKGWHGLNFVYEKTRLDKVVLEPESNNYNVNNNDSDNEEAFVDTAGQVHSVHEDSEAHVEAIDRVERFLSIWEEEGCRMVPMSAKDHDAYAANSQFITHLMGRILGSQGLSSTPIDTKGFESVLKLVGSTTADSFDLFYGLYKFNQNSLDTILQLRSAMDEVVDKLKVMEDEEQQKGNSVDPNNSKVVPS</sequence>
<proteinExistence type="predicted"/>
<keyword evidence="1" id="KW-0560">Oxidoreductase</keyword>
<organism evidence="4 5">
    <name type="scientific">Seminavis robusta</name>
    <dbReference type="NCBI Taxonomy" id="568900"/>
    <lineage>
        <taxon>Eukaryota</taxon>
        <taxon>Sar</taxon>
        <taxon>Stramenopiles</taxon>
        <taxon>Ochrophyta</taxon>
        <taxon>Bacillariophyta</taxon>
        <taxon>Bacillariophyceae</taxon>
        <taxon>Bacillariophycidae</taxon>
        <taxon>Naviculales</taxon>
        <taxon>Naviculaceae</taxon>
        <taxon>Seminavis</taxon>
    </lineage>
</organism>
<dbReference type="GO" id="GO:0033730">
    <property type="term" value="F:arogenate dehydrogenase (NADP+) activity"/>
    <property type="evidence" value="ECO:0007669"/>
    <property type="project" value="InterPro"/>
</dbReference>
<feature type="domain" description="Prephenate/arogenate dehydrogenase" evidence="3">
    <location>
        <begin position="88"/>
        <end position="415"/>
    </location>
</feature>
<dbReference type="Gene3D" id="3.40.50.720">
    <property type="entry name" value="NAD(P)-binding Rossmann-like Domain"/>
    <property type="match status" value="1"/>
</dbReference>
<evidence type="ECO:0000259" key="3">
    <source>
        <dbReference type="PROSITE" id="PS51176"/>
    </source>
</evidence>
<feature type="compositionally biased region" description="Low complexity" evidence="2">
    <location>
        <begin position="1"/>
        <end position="15"/>
    </location>
</feature>
<dbReference type="PANTHER" id="PTHR43207:SF4">
    <property type="entry name" value="AROGENATE DEHYDROGENASE 2, CHLOROPLASTIC"/>
    <property type="match status" value="1"/>
</dbReference>
<dbReference type="InterPro" id="IPR036291">
    <property type="entry name" value="NAD(P)-bd_dom_sf"/>
</dbReference>
<dbReference type="InterPro" id="IPR045011">
    <property type="entry name" value="TYRAAT1/2"/>
</dbReference>
<dbReference type="EMBL" id="CAICTM010000920">
    <property type="protein sequence ID" value="CAB9518296.1"/>
    <property type="molecule type" value="Genomic_DNA"/>
</dbReference>
<dbReference type="PROSITE" id="PS51176">
    <property type="entry name" value="PDH_ADH"/>
    <property type="match status" value="1"/>
</dbReference>
<dbReference type="GO" id="GO:0004665">
    <property type="term" value="F:prephenate dehydrogenase (NADP+) activity"/>
    <property type="evidence" value="ECO:0007669"/>
    <property type="project" value="InterPro"/>
</dbReference>
<reference evidence="4" key="1">
    <citation type="submission" date="2020-06" db="EMBL/GenBank/DDBJ databases">
        <authorList>
            <consortium name="Plant Systems Biology data submission"/>
        </authorList>
    </citation>
    <scope>NUCLEOTIDE SEQUENCE</scope>
    <source>
        <strain evidence="4">D6</strain>
    </source>
</reference>
<dbReference type="OrthoDB" id="2414662at2759"/>
<dbReference type="GO" id="GO:0008977">
    <property type="term" value="F:prephenate dehydrogenase (NAD+) activity"/>
    <property type="evidence" value="ECO:0007669"/>
    <property type="project" value="InterPro"/>
</dbReference>
<dbReference type="SUPFAM" id="SSF51735">
    <property type="entry name" value="NAD(P)-binding Rossmann-fold domains"/>
    <property type="match status" value="1"/>
</dbReference>
<dbReference type="InterPro" id="IPR028939">
    <property type="entry name" value="P5C_Rdtase_cat_N"/>
</dbReference>
<dbReference type="AlphaFoldDB" id="A0A9N8EFG8"/>
<name>A0A9N8EFG8_9STRA</name>
<dbReference type="InterPro" id="IPR003099">
    <property type="entry name" value="Prephen_DH"/>
</dbReference>
<feature type="compositionally biased region" description="Polar residues" evidence="2">
    <location>
        <begin position="35"/>
        <end position="47"/>
    </location>
</feature>
<protein>
    <submittedName>
        <fullName evidence="4">Dehydrogenase</fullName>
    </submittedName>
</protein>
<evidence type="ECO:0000256" key="1">
    <source>
        <dbReference type="ARBA" id="ARBA00023002"/>
    </source>
</evidence>
<comment type="caution">
    <text evidence="4">The sequence shown here is derived from an EMBL/GenBank/DDBJ whole genome shotgun (WGS) entry which is preliminary data.</text>
</comment>
<gene>
    <name evidence="4" type="ORF">SEMRO_922_G220500.1</name>
</gene>
<dbReference type="Pfam" id="PF26213">
    <property type="entry name" value="TYRAAT1_C"/>
    <property type="match status" value="1"/>
</dbReference>
<dbReference type="GO" id="GO:0006571">
    <property type="term" value="P:tyrosine biosynthetic process"/>
    <property type="evidence" value="ECO:0007669"/>
    <property type="project" value="InterPro"/>
</dbReference>
<feature type="compositionally biased region" description="Basic residues" evidence="2">
    <location>
        <begin position="21"/>
        <end position="30"/>
    </location>
</feature>
<dbReference type="PANTHER" id="PTHR43207">
    <property type="entry name" value="AROGENATE DEHYDROGENASE-RELATED"/>
    <property type="match status" value="1"/>
</dbReference>
<feature type="region of interest" description="Disordered" evidence="2">
    <location>
        <begin position="1"/>
        <end position="52"/>
    </location>
</feature>
<evidence type="ECO:0000256" key="2">
    <source>
        <dbReference type="SAM" id="MobiDB-lite"/>
    </source>
</evidence>
<dbReference type="InterPro" id="IPR059064">
    <property type="entry name" value="TYRAAT2_C"/>
</dbReference>
<keyword evidence="5" id="KW-1185">Reference proteome</keyword>
<evidence type="ECO:0000313" key="4">
    <source>
        <dbReference type="EMBL" id="CAB9518296.1"/>
    </source>
</evidence>
<evidence type="ECO:0000313" key="5">
    <source>
        <dbReference type="Proteomes" id="UP001153069"/>
    </source>
</evidence>
<feature type="compositionally biased region" description="Polar residues" evidence="2">
    <location>
        <begin position="401"/>
        <end position="415"/>
    </location>
</feature>
<accession>A0A9N8EFG8</accession>
<dbReference type="Proteomes" id="UP001153069">
    <property type="component" value="Unassembled WGS sequence"/>
</dbReference>
<dbReference type="Pfam" id="PF03807">
    <property type="entry name" value="F420_oxidored"/>
    <property type="match status" value="1"/>
</dbReference>
<feature type="region of interest" description="Disordered" evidence="2">
    <location>
        <begin position="396"/>
        <end position="415"/>
    </location>
</feature>